<keyword evidence="7" id="KW-0819">tRNA processing</keyword>
<keyword evidence="4 8" id="KW-0489">Methyltransferase</keyword>
<gene>
    <name evidence="8" type="ordered locus">Fisuc_1140</name>
</gene>
<accession>A0ABN3YTA3</accession>
<evidence type="ECO:0000313" key="8">
    <source>
        <dbReference type="EMBL" id="ACX74744.1"/>
    </source>
</evidence>
<evidence type="ECO:0000256" key="1">
    <source>
        <dbReference type="ARBA" id="ARBA00000142"/>
    </source>
</evidence>
<dbReference type="PROSITE" id="PS51625">
    <property type="entry name" value="SAM_MT_TRMB"/>
    <property type="match status" value="1"/>
</dbReference>
<comment type="catalytic activity">
    <reaction evidence="1">
        <text>guanosine(46) in tRNA + S-adenosyl-L-methionine = N(7)-methylguanosine(46) in tRNA + S-adenosyl-L-homocysteine</text>
        <dbReference type="Rhea" id="RHEA:42708"/>
        <dbReference type="Rhea" id="RHEA-COMP:10188"/>
        <dbReference type="Rhea" id="RHEA-COMP:10189"/>
        <dbReference type="ChEBI" id="CHEBI:57856"/>
        <dbReference type="ChEBI" id="CHEBI:59789"/>
        <dbReference type="ChEBI" id="CHEBI:74269"/>
        <dbReference type="ChEBI" id="CHEBI:74480"/>
        <dbReference type="EC" id="2.1.1.33"/>
    </reaction>
</comment>
<reference evidence="8" key="1">
    <citation type="submission" date="2009-10" db="EMBL/GenBank/DDBJ databases">
        <title>Complete sequence of Fibrobacter succinogenes subsp. succinogenes S85.</title>
        <authorList>
            <consortium name="US DOE Joint Genome Institute"/>
            <person name="Lucas S."/>
            <person name="Copeland A."/>
            <person name="Lapidus A."/>
            <person name="Glavina del Rio T."/>
            <person name="Tice H."/>
            <person name="Bruce D."/>
            <person name="Goodwin L."/>
            <person name="Pitluck S."/>
            <person name="Chertkov O."/>
            <person name="Detter J.C."/>
            <person name="Han C."/>
            <person name="Tapia R."/>
            <person name="Larimer F."/>
            <person name="Land M."/>
            <person name="Hauser L."/>
            <person name="Kyrpides N."/>
            <person name="Mikhailova N."/>
            <person name="Weimer P.J."/>
            <person name="Stevenson D.M."/>
            <person name="Boyum J."/>
            <person name="Brumm P.I."/>
            <person name="Mead D."/>
        </authorList>
    </citation>
    <scope>NUCLEOTIDE SEQUENCE [LARGE SCALE GENOMIC DNA]</scope>
    <source>
        <strain evidence="8">S85</strain>
    </source>
</reference>
<dbReference type="Pfam" id="PF02390">
    <property type="entry name" value="Methyltransf_4"/>
    <property type="match status" value="1"/>
</dbReference>
<dbReference type="Gene3D" id="3.40.50.150">
    <property type="entry name" value="Vaccinia Virus protein VP39"/>
    <property type="match status" value="1"/>
</dbReference>
<dbReference type="EMBL" id="CP001792">
    <property type="protein sequence ID" value="ACX74744.1"/>
    <property type="molecule type" value="Genomic_DNA"/>
</dbReference>
<name>A0ABN3YTA3_FIBSS</name>
<dbReference type="GO" id="GO:0008168">
    <property type="term" value="F:methyltransferase activity"/>
    <property type="evidence" value="ECO:0007669"/>
    <property type="project" value="UniProtKB-KW"/>
</dbReference>
<evidence type="ECO:0000256" key="7">
    <source>
        <dbReference type="ARBA" id="ARBA00022694"/>
    </source>
</evidence>
<protein>
    <recommendedName>
        <fullName evidence="3">tRNA (guanine(46)-N(7))-methyltransferase</fullName>
        <ecNumber evidence="3">2.1.1.33</ecNumber>
    </recommendedName>
</protein>
<dbReference type="CDD" id="cd02440">
    <property type="entry name" value="AdoMet_MTases"/>
    <property type="match status" value="1"/>
</dbReference>
<dbReference type="RefSeq" id="WP_015731927.1">
    <property type="nucleotide sequence ID" value="NC_013410.1"/>
</dbReference>
<dbReference type="EC" id="2.1.1.33" evidence="3"/>
<evidence type="ECO:0000256" key="4">
    <source>
        <dbReference type="ARBA" id="ARBA00022603"/>
    </source>
</evidence>
<comment type="function">
    <text evidence="2">Catalyzes the formation of N(7)-methylguanine at position 46 (m7G46) in tRNA.</text>
</comment>
<dbReference type="SUPFAM" id="SSF53335">
    <property type="entry name" value="S-adenosyl-L-methionine-dependent methyltransferases"/>
    <property type="match status" value="1"/>
</dbReference>
<evidence type="ECO:0000256" key="2">
    <source>
        <dbReference type="ARBA" id="ARBA00003015"/>
    </source>
</evidence>
<sequence>MSGANSVTSNQETLHKDLEEVVRKYARTTFLRPIADHTREAFAEVEEFVRKFYATRNADPVPAQGRDDMMSGVTSVTRNADNGTAPRAVILDSGCGTGESTIHIARRFPGIPVIGIDKSCARLNKAGNPSQTAGEDVPANAFWIRAELLDFWRLALDYVKACKWTIPYHAVYYPNPWPKQSEATRRFHMHPIFPTLLALGKTIELRTNWEIYAREFAEAARIVFDERAEAGMTIKCESFNSEKPETAFERKYKEARQILWRVLVALPQ</sequence>
<evidence type="ECO:0000256" key="6">
    <source>
        <dbReference type="ARBA" id="ARBA00022691"/>
    </source>
</evidence>
<dbReference type="InterPro" id="IPR029063">
    <property type="entry name" value="SAM-dependent_MTases_sf"/>
</dbReference>
<evidence type="ECO:0000313" key="9">
    <source>
        <dbReference type="Proteomes" id="UP000001497"/>
    </source>
</evidence>
<keyword evidence="6" id="KW-0949">S-adenosyl-L-methionine</keyword>
<proteinExistence type="predicted"/>
<dbReference type="InterPro" id="IPR003358">
    <property type="entry name" value="tRNA_(Gua-N-7)_MeTrfase_Trmb"/>
</dbReference>
<evidence type="ECO:0000256" key="3">
    <source>
        <dbReference type="ARBA" id="ARBA00011977"/>
    </source>
</evidence>
<keyword evidence="9" id="KW-1185">Reference proteome</keyword>
<organism evidence="8 9">
    <name type="scientific">Fibrobacter succinogenes (strain ATCC 19169 / S85)</name>
    <dbReference type="NCBI Taxonomy" id="59374"/>
    <lineage>
        <taxon>Bacteria</taxon>
        <taxon>Pseudomonadati</taxon>
        <taxon>Fibrobacterota</taxon>
        <taxon>Fibrobacteria</taxon>
        <taxon>Fibrobacterales</taxon>
        <taxon>Fibrobacteraceae</taxon>
        <taxon>Fibrobacter</taxon>
    </lineage>
</organism>
<dbReference type="Proteomes" id="UP000001497">
    <property type="component" value="Chromosome"/>
</dbReference>
<dbReference type="GO" id="GO:0032259">
    <property type="term" value="P:methylation"/>
    <property type="evidence" value="ECO:0007669"/>
    <property type="project" value="UniProtKB-KW"/>
</dbReference>
<keyword evidence="5" id="KW-0808">Transferase</keyword>
<evidence type="ECO:0000256" key="5">
    <source>
        <dbReference type="ARBA" id="ARBA00022679"/>
    </source>
</evidence>